<dbReference type="InterPro" id="IPR051795">
    <property type="entry name" value="Glycosyl_Hydrlase_43"/>
</dbReference>
<keyword evidence="7" id="KW-0732">Signal</keyword>
<feature type="chain" id="PRO_5028824826" evidence="7">
    <location>
        <begin position="19"/>
        <end position="324"/>
    </location>
</feature>
<dbReference type="Gene3D" id="2.115.10.20">
    <property type="entry name" value="Glycosyl hydrolase domain, family 43"/>
    <property type="match status" value="1"/>
</dbReference>
<name>A0A7D8YNB3_9HELO</name>
<keyword evidence="2 6" id="KW-0378">Hydrolase</keyword>
<dbReference type="GO" id="GO:0005975">
    <property type="term" value="P:carbohydrate metabolic process"/>
    <property type="evidence" value="ECO:0007669"/>
    <property type="project" value="InterPro"/>
</dbReference>
<evidence type="ECO:0000313" key="9">
    <source>
        <dbReference type="Proteomes" id="UP000481288"/>
    </source>
</evidence>
<dbReference type="OrthoDB" id="3879658at2759"/>
<evidence type="ECO:0000313" key="8">
    <source>
        <dbReference type="EMBL" id="TVY45663.1"/>
    </source>
</evidence>
<comment type="caution">
    <text evidence="8">The sequence shown here is derived from an EMBL/GenBank/DDBJ whole genome shotgun (WGS) entry which is preliminary data.</text>
</comment>
<comment type="similarity">
    <text evidence="1 6">Belongs to the glycosyl hydrolase 43 family.</text>
</comment>
<dbReference type="Proteomes" id="UP000481288">
    <property type="component" value="Unassembled WGS sequence"/>
</dbReference>
<feature type="site" description="Important for catalytic activity, responsible for pKa modulation of the active site Glu and correct orientation of both the proton donor and substrate" evidence="5">
    <location>
        <position position="156"/>
    </location>
</feature>
<accession>A0A7D8YNB3</accession>
<dbReference type="GO" id="GO:0004553">
    <property type="term" value="F:hydrolase activity, hydrolyzing O-glycosyl compounds"/>
    <property type="evidence" value="ECO:0007669"/>
    <property type="project" value="InterPro"/>
</dbReference>
<dbReference type="EMBL" id="QGMG01001657">
    <property type="protein sequence ID" value="TVY45663.1"/>
    <property type="molecule type" value="Genomic_DNA"/>
</dbReference>
<dbReference type="InterPro" id="IPR023296">
    <property type="entry name" value="Glyco_hydro_beta-prop_sf"/>
</dbReference>
<evidence type="ECO:0000256" key="5">
    <source>
        <dbReference type="PIRSR" id="PIRSR606710-2"/>
    </source>
</evidence>
<keyword evidence="3 6" id="KW-0326">Glycosidase</keyword>
<dbReference type="PANTHER" id="PTHR42812:SF5">
    <property type="entry name" value="ENDO-ARABINASE"/>
    <property type="match status" value="1"/>
</dbReference>
<evidence type="ECO:0000256" key="1">
    <source>
        <dbReference type="ARBA" id="ARBA00009865"/>
    </source>
</evidence>
<evidence type="ECO:0000256" key="4">
    <source>
        <dbReference type="PIRSR" id="PIRSR606710-1"/>
    </source>
</evidence>
<organism evidence="8 9">
    <name type="scientific">Lachnellula cervina</name>
    <dbReference type="NCBI Taxonomy" id="1316786"/>
    <lineage>
        <taxon>Eukaryota</taxon>
        <taxon>Fungi</taxon>
        <taxon>Dikarya</taxon>
        <taxon>Ascomycota</taxon>
        <taxon>Pezizomycotina</taxon>
        <taxon>Leotiomycetes</taxon>
        <taxon>Helotiales</taxon>
        <taxon>Lachnaceae</taxon>
        <taxon>Lachnellula</taxon>
    </lineage>
</organism>
<dbReference type="AlphaFoldDB" id="A0A7D8YNB3"/>
<dbReference type="CDD" id="cd08999">
    <property type="entry name" value="GH43_ABN-like"/>
    <property type="match status" value="1"/>
</dbReference>
<feature type="active site" description="Proton acceptor" evidence="4">
    <location>
        <position position="42"/>
    </location>
</feature>
<dbReference type="PANTHER" id="PTHR42812">
    <property type="entry name" value="BETA-XYLOSIDASE"/>
    <property type="match status" value="1"/>
</dbReference>
<gene>
    <name evidence="8" type="ORF">LCER1_G008898</name>
</gene>
<feature type="active site" description="Proton donor" evidence="4">
    <location>
        <position position="227"/>
    </location>
</feature>
<sequence length="324" mass="35178">MLSSIFSTAFLLIGFVTASPLEALHKRSVQSIDAAIDAFFADPAIFKDTDDTFYTVATSHHGIHVQVAMATAVNGPWKVLHHDLLPAPGLWSTGAKVWGPDIRKIGENYILYYGAQNAESKMQHCVGAATSKTVLGPYEALDTPLACPLKEGGAIDMSGFTDTDGTHFVVYKVDGNSIGHGGACGNTVKPLVPTPLRLQRVEDDGYTPAGEYMDILDHIEGDGPYIEAPQIILVDGVYFLFFSSNCYLTPEYDIKYATASNIRGPYKRSSDKLLKTGMPFDLVAPGGAQITRDGTFMVFHANCDNGRCMYERRIRFSGTTATIS</sequence>
<reference evidence="8 9" key="1">
    <citation type="submission" date="2018-05" db="EMBL/GenBank/DDBJ databases">
        <title>Whole genome sequencing for identification of molecular markers to develop diagnostic detection tools for the regulated plant pathogen Lachnellula willkommii.</title>
        <authorList>
            <person name="Giroux E."/>
            <person name="Bilodeau G."/>
        </authorList>
    </citation>
    <scope>NUCLEOTIDE SEQUENCE [LARGE SCALE GENOMIC DNA]</scope>
    <source>
        <strain evidence="8 9">CBS 625.97</strain>
    </source>
</reference>
<proteinExistence type="inferred from homology"/>
<evidence type="ECO:0000256" key="6">
    <source>
        <dbReference type="RuleBase" id="RU361187"/>
    </source>
</evidence>
<evidence type="ECO:0000256" key="7">
    <source>
        <dbReference type="SAM" id="SignalP"/>
    </source>
</evidence>
<feature type="signal peptide" evidence="7">
    <location>
        <begin position="1"/>
        <end position="18"/>
    </location>
</feature>
<evidence type="ECO:0000256" key="2">
    <source>
        <dbReference type="ARBA" id="ARBA00022801"/>
    </source>
</evidence>
<evidence type="ECO:0000256" key="3">
    <source>
        <dbReference type="ARBA" id="ARBA00023295"/>
    </source>
</evidence>
<dbReference type="InterPro" id="IPR006710">
    <property type="entry name" value="Glyco_hydro_43"/>
</dbReference>
<protein>
    <submittedName>
        <fullName evidence="8">Uncharacterized protein</fullName>
    </submittedName>
</protein>
<keyword evidence="9" id="KW-1185">Reference proteome</keyword>
<dbReference type="SUPFAM" id="SSF75005">
    <property type="entry name" value="Arabinanase/levansucrase/invertase"/>
    <property type="match status" value="1"/>
</dbReference>
<dbReference type="Pfam" id="PF04616">
    <property type="entry name" value="Glyco_hydro_43"/>
    <property type="match status" value="1"/>
</dbReference>